<dbReference type="EMBL" id="JX100809">
    <property type="protein sequence ID" value="AFU88435.1"/>
    <property type="molecule type" value="Genomic_DNA"/>
</dbReference>
<name>K4JVL4_9CAUD</name>
<dbReference type="RefSeq" id="YP_006989850.1">
    <property type="nucleotide sequence ID" value="NC_019411.1"/>
</dbReference>
<keyword evidence="1" id="KW-0812">Transmembrane</keyword>
<dbReference type="KEGG" id="vg:13996652"/>
<dbReference type="Proteomes" id="UP000000460">
    <property type="component" value="Segment"/>
</dbReference>
<gene>
    <name evidence="2" type="ORF">CcrSwift_gp117</name>
</gene>
<organism evidence="2 3">
    <name type="scientific">Caulobacter phage CcrSwift</name>
    <dbReference type="NCBI Taxonomy" id="2927984"/>
    <lineage>
        <taxon>Viruses</taxon>
        <taxon>Duplodnaviria</taxon>
        <taxon>Heunggongvirae</taxon>
        <taxon>Uroviricota</taxon>
        <taxon>Caudoviricetes</taxon>
        <taxon>Jeanschmidtviridae</taxon>
        <taxon>Shapirovirus</taxon>
        <taxon>Shapirovirus swift</taxon>
    </lineage>
</organism>
<feature type="transmembrane region" description="Helical" evidence="1">
    <location>
        <begin position="6"/>
        <end position="22"/>
    </location>
</feature>
<accession>K4JVL4</accession>
<proteinExistence type="predicted"/>
<keyword evidence="3" id="KW-1185">Reference proteome</keyword>
<reference evidence="2 3" key="1">
    <citation type="journal article" date="2012" name="BMC Genomics">
        <title>The Caulobacter crescentus phage phiCbK: genomics of a canonical phage.</title>
        <authorList>
            <person name="Gill J.J."/>
            <person name="Berry J.D."/>
            <person name="Russell W.K."/>
            <person name="Lessor L."/>
            <person name="Escobar Garcia D.A."/>
            <person name="Hernandez D."/>
            <person name="Kane A."/>
            <person name="Keene J."/>
            <person name="Maddox M."/>
            <person name="Martin R."/>
            <person name="Mohan S."/>
            <person name="Thorn A.M."/>
            <person name="Russell D.H."/>
            <person name="Young R."/>
        </authorList>
    </citation>
    <scope>NUCLEOTIDE SEQUENCE [LARGE SCALE GENOMIC DNA]</scope>
</reference>
<dbReference type="GeneID" id="13996652"/>
<evidence type="ECO:0000313" key="3">
    <source>
        <dbReference type="Proteomes" id="UP000000460"/>
    </source>
</evidence>
<keyword evidence="1" id="KW-1133">Transmembrane helix</keyword>
<evidence type="ECO:0000313" key="2">
    <source>
        <dbReference type="EMBL" id="AFU88435.1"/>
    </source>
</evidence>
<protein>
    <submittedName>
        <fullName evidence="2">Uncharacterized protein</fullName>
    </submittedName>
</protein>
<evidence type="ECO:0000256" key="1">
    <source>
        <dbReference type="SAM" id="Phobius"/>
    </source>
</evidence>
<keyword evidence="1" id="KW-0472">Membrane</keyword>
<sequence>MTDLFWIAVGCIGAAFLIWLRNKLDRP</sequence>